<keyword evidence="1" id="KW-0812">Transmembrane</keyword>
<comment type="caution">
    <text evidence="2">The sequence shown here is derived from an EMBL/GenBank/DDBJ whole genome shotgun (WGS) entry which is preliminary data.</text>
</comment>
<dbReference type="RefSeq" id="WP_152708979.1">
    <property type="nucleotide sequence ID" value="NZ_VOSJ01000007.1"/>
</dbReference>
<gene>
    <name evidence="2" type="ORF">FS320_02220</name>
</gene>
<evidence type="ECO:0000256" key="1">
    <source>
        <dbReference type="SAM" id="Phobius"/>
    </source>
</evidence>
<keyword evidence="1" id="KW-1133">Transmembrane helix</keyword>
<proteinExistence type="predicted"/>
<name>A0A5N7MBD3_9HYPH</name>
<keyword evidence="3" id="KW-1185">Reference proteome</keyword>
<evidence type="ECO:0000313" key="3">
    <source>
        <dbReference type="Proteomes" id="UP000403266"/>
    </source>
</evidence>
<dbReference type="Proteomes" id="UP000403266">
    <property type="component" value="Unassembled WGS sequence"/>
</dbReference>
<organism evidence="2 3">
    <name type="scientific">Microvirga tunisiensis</name>
    <dbReference type="NCBI Taxonomy" id="2108360"/>
    <lineage>
        <taxon>Bacteria</taxon>
        <taxon>Pseudomonadati</taxon>
        <taxon>Pseudomonadota</taxon>
        <taxon>Alphaproteobacteria</taxon>
        <taxon>Hyphomicrobiales</taxon>
        <taxon>Methylobacteriaceae</taxon>
        <taxon>Microvirga</taxon>
    </lineage>
</organism>
<sequence length="91" mass="9881">MAFAVYAWIDFTDTARDGFANLGLFLATYPVAAVGVALTWALGQTGFVLIPSGMGYYTAHAVYFWPAALLIAALLFGMCSWISCLFARRSK</sequence>
<evidence type="ECO:0000313" key="2">
    <source>
        <dbReference type="EMBL" id="MPR24067.1"/>
    </source>
</evidence>
<dbReference type="EMBL" id="VOSK01000003">
    <property type="protein sequence ID" value="MPR24067.1"/>
    <property type="molecule type" value="Genomic_DNA"/>
</dbReference>
<dbReference type="OrthoDB" id="8021123at2"/>
<dbReference type="AlphaFoldDB" id="A0A5N7MBD3"/>
<feature type="transmembrane region" description="Helical" evidence="1">
    <location>
        <begin position="63"/>
        <end position="87"/>
    </location>
</feature>
<reference evidence="2 3" key="1">
    <citation type="journal article" date="2019" name="Syst. Appl. Microbiol.">
        <title>Microvirga tunisiensis sp. nov., a root nodule symbiotic bacterium isolated from Lupinus micranthus and L. luteus grown in Northern Tunisia.</title>
        <authorList>
            <person name="Msaddak A."/>
            <person name="Rejili M."/>
            <person name="Duran D."/>
            <person name="Mars M."/>
            <person name="Palacios J.M."/>
            <person name="Ruiz-Argueso T."/>
            <person name="Rey L."/>
            <person name="Imperial J."/>
        </authorList>
    </citation>
    <scope>NUCLEOTIDE SEQUENCE [LARGE SCALE GENOMIC DNA]</scope>
    <source>
        <strain evidence="2 3">Lmie10</strain>
    </source>
</reference>
<accession>A0A5N7MBD3</accession>
<protein>
    <submittedName>
        <fullName evidence="2">Uncharacterized protein</fullName>
    </submittedName>
</protein>
<keyword evidence="1" id="KW-0472">Membrane</keyword>
<feature type="transmembrane region" description="Helical" evidence="1">
    <location>
        <begin position="22"/>
        <end position="43"/>
    </location>
</feature>